<evidence type="ECO:0000313" key="1">
    <source>
        <dbReference type="EMBL" id="PKX97015.1"/>
    </source>
</evidence>
<dbReference type="VEuPathDB" id="FungiDB:P174DRAFT_448688"/>
<accession>A0A2I1CHB9</accession>
<sequence>MGRRPHEPVGYRPRERHPIFTPFSIYTGVLECSGYGSLEAAGYPDGEGKEEKTINWRERAKVRKGIAKEVGAHSLGAVAIAYLLPQAALVTLLFGGAMITPRPSLFLGFTTLPRGRRSSSIIAIPENLLDKWRAIVRRNTC</sequence>
<dbReference type="AlphaFoldDB" id="A0A2I1CHB9"/>
<keyword evidence="2" id="KW-1185">Reference proteome</keyword>
<name>A0A2I1CHB9_ASPN1</name>
<dbReference type="Proteomes" id="UP000234474">
    <property type="component" value="Unassembled WGS sequence"/>
</dbReference>
<evidence type="ECO:0000313" key="2">
    <source>
        <dbReference type="Proteomes" id="UP000234474"/>
    </source>
</evidence>
<dbReference type="GeneID" id="36536111"/>
<proteinExistence type="predicted"/>
<reference evidence="2" key="1">
    <citation type="journal article" date="2018" name="Proc. Natl. Acad. Sci. U.S.A.">
        <title>Linking secondary metabolites to gene clusters through genome sequencing of six diverse Aspergillus species.</title>
        <authorList>
            <person name="Kaerboelling I."/>
            <person name="Vesth T.C."/>
            <person name="Frisvad J.C."/>
            <person name="Nybo J.L."/>
            <person name="Theobald S."/>
            <person name="Kuo A."/>
            <person name="Bowyer P."/>
            <person name="Matsuda Y."/>
            <person name="Mondo S."/>
            <person name="Lyhne E.K."/>
            <person name="Kogle M.E."/>
            <person name="Clum A."/>
            <person name="Lipzen A."/>
            <person name="Salamov A."/>
            <person name="Ngan C.Y."/>
            <person name="Daum C."/>
            <person name="Chiniquy J."/>
            <person name="Barry K."/>
            <person name="LaButti K."/>
            <person name="Haridas S."/>
            <person name="Simmons B.A."/>
            <person name="Magnuson J.K."/>
            <person name="Mortensen U.H."/>
            <person name="Larsen T.O."/>
            <person name="Grigoriev I.V."/>
            <person name="Baker S.E."/>
            <person name="Andersen M.R."/>
        </authorList>
    </citation>
    <scope>NUCLEOTIDE SEQUENCE [LARGE SCALE GENOMIC DNA]</scope>
    <source>
        <strain evidence="2">IBT 16806</strain>
    </source>
</reference>
<comment type="caution">
    <text evidence="1">The sequence shown here is derived from an EMBL/GenBank/DDBJ whole genome shotgun (WGS) entry which is preliminary data.</text>
</comment>
<gene>
    <name evidence="1" type="ORF">P174DRAFT_448688</name>
</gene>
<protein>
    <submittedName>
        <fullName evidence="1">Uncharacterized protein</fullName>
    </submittedName>
</protein>
<organism evidence="1 2">
    <name type="scientific">Aspergillus novofumigatus (strain IBT 16806)</name>
    <dbReference type="NCBI Taxonomy" id="1392255"/>
    <lineage>
        <taxon>Eukaryota</taxon>
        <taxon>Fungi</taxon>
        <taxon>Dikarya</taxon>
        <taxon>Ascomycota</taxon>
        <taxon>Pezizomycotina</taxon>
        <taxon>Eurotiomycetes</taxon>
        <taxon>Eurotiomycetidae</taxon>
        <taxon>Eurotiales</taxon>
        <taxon>Aspergillaceae</taxon>
        <taxon>Aspergillus</taxon>
        <taxon>Aspergillus subgen. Fumigati</taxon>
    </lineage>
</organism>
<dbReference type="EMBL" id="MSZS01000002">
    <property type="protein sequence ID" value="PKX97015.1"/>
    <property type="molecule type" value="Genomic_DNA"/>
</dbReference>
<dbReference type="RefSeq" id="XP_024685610.1">
    <property type="nucleotide sequence ID" value="XM_024828785.1"/>
</dbReference>